<proteinExistence type="predicted"/>
<dbReference type="Gene3D" id="2.30.30.100">
    <property type="match status" value="1"/>
</dbReference>
<dbReference type="Pfam" id="PF01423">
    <property type="entry name" value="LSM"/>
    <property type="match status" value="1"/>
</dbReference>
<keyword evidence="3" id="KW-1185">Reference proteome</keyword>
<evidence type="ECO:0000259" key="1">
    <source>
        <dbReference type="SMART" id="SM00651"/>
    </source>
</evidence>
<sequence>MDSLNLQTSFLNVFHNKKICIRQSDSTSLKGVGLSIDSYLNVILGEVEYSKEGDRITYEIMFVRGSFVESISLE</sequence>
<gene>
    <name evidence="2" type="ORF">NBO_451g0003</name>
</gene>
<dbReference type="InterPro" id="IPR010920">
    <property type="entry name" value="LSM_dom_sf"/>
</dbReference>
<reference evidence="2 3" key="1">
    <citation type="journal article" date="2013" name="BMC Genomics">
        <title>Comparative genomics of parasitic silkworm microsporidia reveal an association between genome expansion and host adaptation.</title>
        <authorList>
            <person name="Pan G."/>
            <person name="Xu J."/>
            <person name="Li T."/>
            <person name="Xia Q."/>
            <person name="Liu S.L."/>
            <person name="Zhang G."/>
            <person name="Li S."/>
            <person name="Li C."/>
            <person name="Liu H."/>
            <person name="Yang L."/>
            <person name="Liu T."/>
            <person name="Zhang X."/>
            <person name="Wu Z."/>
            <person name="Fan W."/>
            <person name="Dang X."/>
            <person name="Xiang H."/>
            <person name="Tao M."/>
            <person name="Li Y."/>
            <person name="Hu J."/>
            <person name="Li Z."/>
            <person name="Lin L."/>
            <person name="Luo J."/>
            <person name="Geng L."/>
            <person name="Wang L."/>
            <person name="Long M."/>
            <person name="Wan Y."/>
            <person name="He N."/>
            <person name="Zhang Z."/>
            <person name="Lu C."/>
            <person name="Keeling P.J."/>
            <person name="Wang J."/>
            <person name="Xiang Z."/>
            <person name="Zhou Z."/>
        </authorList>
    </citation>
    <scope>NUCLEOTIDE SEQUENCE [LARGE SCALE GENOMIC DNA]</scope>
    <source>
        <strain evidence="3">CQ1 / CVCC 102059</strain>
    </source>
</reference>
<dbReference type="GO" id="GO:0032991">
    <property type="term" value="C:protein-containing complex"/>
    <property type="evidence" value="ECO:0007669"/>
    <property type="project" value="UniProtKB-ARBA"/>
</dbReference>
<dbReference type="EMBL" id="KB909359">
    <property type="protein sequence ID" value="EOB12392.1"/>
    <property type="molecule type" value="Genomic_DNA"/>
</dbReference>
<dbReference type="InterPro" id="IPR001163">
    <property type="entry name" value="Sm_dom_euk/arc"/>
</dbReference>
<feature type="domain" description="Sm" evidence="1">
    <location>
        <begin position="9"/>
        <end position="73"/>
    </location>
</feature>
<dbReference type="VEuPathDB" id="MicrosporidiaDB:NBO_451g0003"/>
<dbReference type="HOGENOM" id="CLU_2688423_0_0_1"/>
<dbReference type="SUPFAM" id="SSF50182">
    <property type="entry name" value="Sm-like ribonucleoproteins"/>
    <property type="match status" value="1"/>
</dbReference>
<dbReference type="AlphaFoldDB" id="R0KQC2"/>
<evidence type="ECO:0000313" key="3">
    <source>
        <dbReference type="Proteomes" id="UP000016927"/>
    </source>
</evidence>
<organism evidence="2 3">
    <name type="scientific">Nosema bombycis (strain CQ1 / CVCC 102059)</name>
    <name type="common">Microsporidian parasite</name>
    <name type="synonym">Pebrine of silkworm</name>
    <dbReference type="NCBI Taxonomy" id="578461"/>
    <lineage>
        <taxon>Eukaryota</taxon>
        <taxon>Fungi</taxon>
        <taxon>Fungi incertae sedis</taxon>
        <taxon>Microsporidia</taxon>
        <taxon>Nosematidae</taxon>
        <taxon>Nosema</taxon>
    </lineage>
</organism>
<evidence type="ECO:0000313" key="2">
    <source>
        <dbReference type="EMBL" id="EOB12392.1"/>
    </source>
</evidence>
<name>R0KQC2_NOSB1</name>
<protein>
    <recommendedName>
        <fullName evidence="1">Sm domain-containing protein</fullName>
    </recommendedName>
</protein>
<accession>R0KQC2</accession>
<dbReference type="OrthoDB" id="409625at2759"/>
<dbReference type="SMART" id="SM00651">
    <property type="entry name" value="Sm"/>
    <property type="match status" value="1"/>
</dbReference>
<dbReference type="Proteomes" id="UP000016927">
    <property type="component" value="Unassembled WGS sequence"/>
</dbReference>